<feature type="transmembrane region" description="Helical" evidence="2">
    <location>
        <begin position="89"/>
        <end position="112"/>
    </location>
</feature>
<evidence type="ECO:0008006" key="5">
    <source>
        <dbReference type="Google" id="ProtNLM"/>
    </source>
</evidence>
<dbReference type="InterPro" id="IPR052528">
    <property type="entry name" value="Sugar_transport-like"/>
</dbReference>
<name>A0A1C1A5M5_9BACL</name>
<dbReference type="Pfam" id="PF07690">
    <property type="entry name" value="MFS_1"/>
    <property type="match status" value="1"/>
</dbReference>
<feature type="transmembrane region" description="Helical" evidence="2">
    <location>
        <begin position="360"/>
        <end position="379"/>
    </location>
</feature>
<dbReference type="PANTHER" id="PTHR23526">
    <property type="entry name" value="INTEGRAL MEMBRANE TRANSPORT PROTEIN-RELATED"/>
    <property type="match status" value="1"/>
</dbReference>
<feature type="transmembrane region" description="Helical" evidence="2">
    <location>
        <begin position="158"/>
        <end position="181"/>
    </location>
</feature>
<dbReference type="EMBL" id="LYPC01000012">
    <property type="protein sequence ID" value="OCT15870.1"/>
    <property type="molecule type" value="Genomic_DNA"/>
</dbReference>
<keyword evidence="2" id="KW-1133">Transmembrane helix</keyword>
<feature type="transmembrane region" description="Helical" evidence="2">
    <location>
        <begin position="235"/>
        <end position="253"/>
    </location>
</feature>
<organism evidence="3 4">
    <name type="scientific">Paenibacillus pectinilyticus</name>
    <dbReference type="NCBI Taxonomy" id="512399"/>
    <lineage>
        <taxon>Bacteria</taxon>
        <taxon>Bacillati</taxon>
        <taxon>Bacillota</taxon>
        <taxon>Bacilli</taxon>
        <taxon>Bacillales</taxon>
        <taxon>Paenibacillaceae</taxon>
        <taxon>Paenibacillus</taxon>
    </lineage>
</organism>
<keyword evidence="2" id="KW-0812">Transmembrane</keyword>
<dbReference type="STRING" id="512399.A8709_09600"/>
<evidence type="ECO:0000313" key="4">
    <source>
        <dbReference type="Proteomes" id="UP000093309"/>
    </source>
</evidence>
<feature type="transmembrane region" description="Helical" evidence="2">
    <location>
        <begin position="124"/>
        <end position="146"/>
    </location>
</feature>
<keyword evidence="4" id="KW-1185">Reference proteome</keyword>
<comment type="subcellular location">
    <subcellularLocation>
        <location evidence="1">Cell membrane</location>
        <topology evidence="1">Multi-pass membrane protein</topology>
    </subcellularLocation>
</comment>
<feature type="transmembrane region" description="Helical" evidence="2">
    <location>
        <begin position="63"/>
        <end position="83"/>
    </location>
</feature>
<dbReference type="AlphaFoldDB" id="A0A1C1A5M5"/>
<dbReference type="SUPFAM" id="SSF103473">
    <property type="entry name" value="MFS general substrate transporter"/>
    <property type="match status" value="1"/>
</dbReference>
<dbReference type="Proteomes" id="UP000093309">
    <property type="component" value="Unassembled WGS sequence"/>
</dbReference>
<proteinExistence type="predicted"/>
<protein>
    <recommendedName>
        <fullName evidence="5">MFS transporter</fullName>
    </recommendedName>
</protein>
<evidence type="ECO:0000313" key="3">
    <source>
        <dbReference type="EMBL" id="OCT15870.1"/>
    </source>
</evidence>
<dbReference type="PANTHER" id="PTHR23526:SF2">
    <property type="entry name" value="MAJOR FACILITATOR SUPERFAMILY (MFS) PROFILE DOMAIN-CONTAINING PROTEIN"/>
    <property type="match status" value="1"/>
</dbReference>
<keyword evidence="2" id="KW-0472">Membrane</keyword>
<evidence type="ECO:0000256" key="1">
    <source>
        <dbReference type="ARBA" id="ARBA00004651"/>
    </source>
</evidence>
<reference evidence="4" key="1">
    <citation type="submission" date="2016-05" db="EMBL/GenBank/DDBJ databases">
        <title>Paenibacillus oryzae. sp. nov., isolated from the rice root.</title>
        <authorList>
            <person name="Zhang J."/>
            <person name="Zhang X."/>
        </authorList>
    </citation>
    <scope>NUCLEOTIDE SEQUENCE [LARGE SCALE GENOMIC DNA]</scope>
    <source>
        <strain evidence="4">KCTC13222</strain>
    </source>
</reference>
<feature type="transmembrane region" description="Helical" evidence="2">
    <location>
        <begin position="334"/>
        <end position="354"/>
    </location>
</feature>
<dbReference type="GO" id="GO:0005886">
    <property type="term" value="C:plasma membrane"/>
    <property type="evidence" value="ECO:0007669"/>
    <property type="project" value="UniProtKB-SubCell"/>
</dbReference>
<accession>A0A1C1A5M5</accession>
<gene>
    <name evidence="3" type="ORF">A8709_09600</name>
</gene>
<feature type="transmembrane region" description="Helical" evidence="2">
    <location>
        <begin position="202"/>
        <end position="223"/>
    </location>
</feature>
<dbReference type="GO" id="GO:0022857">
    <property type="term" value="F:transmembrane transporter activity"/>
    <property type="evidence" value="ECO:0007669"/>
    <property type="project" value="InterPro"/>
</dbReference>
<feature type="transmembrane region" description="Helical" evidence="2">
    <location>
        <begin position="290"/>
        <end position="313"/>
    </location>
</feature>
<feature type="transmembrane region" description="Helical" evidence="2">
    <location>
        <begin position="32"/>
        <end position="51"/>
    </location>
</feature>
<feature type="transmembrane region" description="Helical" evidence="2">
    <location>
        <begin position="265"/>
        <end position="284"/>
    </location>
</feature>
<dbReference type="InterPro" id="IPR036259">
    <property type="entry name" value="MFS_trans_sf"/>
</dbReference>
<dbReference type="InterPro" id="IPR011701">
    <property type="entry name" value="MFS"/>
</dbReference>
<sequence>MLLIILTLNACANSLSSIFINVYLYKLSGSLYQVFLFHLISYTIWIPVYIGAGILSKNLDRRLGLLLGNVFHFIFYLVLTLYGDSMGSSIVYTGLLFGVGSSLFWFTVNLLVVDYTHAANRDWFNGLNGIFTSLSQMIGPFLAGWIIVRYPGFQGYHTIFYCTFGLFIASMGCTLMLPRNAQKGRFSWRKVRDIHRVRTWRWLTYSFTSLHFRDDVLGIFLWIWMYMTTKNEGVLGNYSLLLTLLATTAYYWMGRHGGQGSRMRYMFLGGVGLSAGLLLLMGVVNTWTLLLYTVLAGLAGPLFQVPFSTVFINSISQFDNDGEYRVELLVAREMAISVGRILSISCLVLLVYWFPLSKLIMNSYLLVLIIAGLLPIWFVSRLGK</sequence>
<comment type="caution">
    <text evidence="3">The sequence shown here is derived from an EMBL/GenBank/DDBJ whole genome shotgun (WGS) entry which is preliminary data.</text>
</comment>
<dbReference type="Gene3D" id="1.20.1250.20">
    <property type="entry name" value="MFS general substrate transporter like domains"/>
    <property type="match status" value="1"/>
</dbReference>
<evidence type="ECO:0000256" key="2">
    <source>
        <dbReference type="SAM" id="Phobius"/>
    </source>
</evidence>